<dbReference type="AlphaFoldDB" id="A0A177ZKT2"/>
<dbReference type="Pfam" id="PF22725">
    <property type="entry name" value="GFO_IDH_MocA_C3"/>
    <property type="match status" value="1"/>
</dbReference>
<protein>
    <submittedName>
        <fullName evidence="3">Quinolinate phosphoribosyl transferase</fullName>
    </submittedName>
</protein>
<dbReference type="InterPro" id="IPR000683">
    <property type="entry name" value="Gfo/Idh/MocA-like_OxRdtase_N"/>
</dbReference>
<evidence type="ECO:0000259" key="1">
    <source>
        <dbReference type="Pfam" id="PF01408"/>
    </source>
</evidence>
<evidence type="ECO:0000259" key="2">
    <source>
        <dbReference type="Pfam" id="PF22725"/>
    </source>
</evidence>
<dbReference type="EMBL" id="LDJR01000056">
    <property type="protein sequence ID" value="OAK68587.1"/>
    <property type="molecule type" value="Genomic_DNA"/>
</dbReference>
<dbReference type="PANTHER" id="PTHR43249">
    <property type="entry name" value="UDP-N-ACETYL-2-AMINO-2-DEOXY-D-GLUCURONATE OXIDASE"/>
    <property type="match status" value="1"/>
</dbReference>
<sequence length="392" mass="44316">MRKISIVLVGASGYGHVYLRELLQEENEQMVLAGVVDISPERSKYYQELQEMKIPIYQSLEKFYEENKADLAIISTPIHLHKEHSCLAMNHGSDVLCEKPISTNLADIQKMRETAEETGRFLAVGFNWSFTDSVQQLKKQILAGEFGQAKRFKSLTLWPRDQDYYNRSAWAGKKHSPNGEVILDSIASNATAHHLHHMLYLAGKATDQSASIAELKAELYKANDIETFDTCAVQIKTEENIDVLYLASHAVKESKGPTYVLEFERATISFDQDKESSEIVVEWDNGKKQSYKDPSHTLAKLEVCVQAILRGDHEILCGIEAATPHAKAIQAMHQSVPEIPEFPPAFIQYNESEKLVSVEGLAETWIDCFEKWSLPSELNIKWSQQGKTVKVE</sequence>
<accession>A0A177ZKT2</accession>
<dbReference type="SUPFAM" id="SSF55347">
    <property type="entry name" value="Glyceraldehyde-3-phosphate dehydrogenase-like, C-terminal domain"/>
    <property type="match status" value="1"/>
</dbReference>
<gene>
    <name evidence="3" type="ORF">ABB05_15550</name>
</gene>
<dbReference type="InterPro" id="IPR036291">
    <property type="entry name" value="NAD(P)-bd_dom_sf"/>
</dbReference>
<keyword evidence="4" id="KW-1185">Reference proteome</keyword>
<dbReference type="GO" id="GO:0016740">
    <property type="term" value="F:transferase activity"/>
    <property type="evidence" value="ECO:0007669"/>
    <property type="project" value="UniProtKB-KW"/>
</dbReference>
<dbReference type="GO" id="GO:0000166">
    <property type="term" value="F:nucleotide binding"/>
    <property type="evidence" value="ECO:0007669"/>
    <property type="project" value="InterPro"/>
</dbReference>
<dbReference type="RefSeq" id="WP_057989023.1">
    <property type="nucleotide sequence ID" value="NZ_JAGGKH010000014.1"/>
</dbReference>
<dbReference type="Pfam" id="PF01408">
    <property type="entry name" value="GFO_IDH_MocA"/>
    <property type="match status" value="1"/>
</dbReference>
<feature type="domain" description="Gfo/Idh/MocA-like oxidoreductase N-terminal" evidence="1">
    <location>
        <begin position="5"/>
        <end position="126"/>
    </location>
</feature>
<dbReference type="Proteomes" id="UP000077881">
    <property type="component" value="Unassembled WGS sequence"/>
</dbReference>
<dbReference type="Gene3D" id="3.40.50.720">
    <property type="entry name" value="NAD(P)-binding Rossmann-like Domain"/>
    <property type="match status" value="1"/>
</dbReference>
<dbReference type="STRING" id="217031.ABB05_15550"/>
<name>A0A177ZKT2_9BACI</name>
<reference evidence="3 4" key="1">
    <citation type="submission" date="2015-05" db="EMBL/GenBank/DDBJ databases">
        <title>Comparison of genome.</title>
        <authorList>
            <person name="Zheng Z."/>
            <person name="Sun M."/>
        </authorList>
    </citation>
    <scope>NUCLEOTIDE SEQUENCE [LARGE SCALE GENOMIC DNA]</scope>
    <source>
        <strain evidence="3 4">G25-74</strain>
    </source>
</reference>
<dbReference type="Gene3D" id="3.30.360.10">
    <property type="entry name" value="Dihydrodipicolinate Reductase, domain 2"/>
    <property type="match status" value="1"/>
</dbReference>
<evidence type="ECO:0000313" key="3">
    <source>
        <dbReference type="EMBL" id="OAK68587.1"/>
    </source>
</evidence>
<keyword evidence="3" id="KW-0808">Transferase</keyword>
<dbReference type="InterPro" id="IPR052515">
    <property type="entry name" value="Gfo/Idh/MocA_Oxidoreductase"/>
</dbReference>
<dbReference type="PANTHER" id="PTHR43249:SF1">
    <property type="entry name" value="D-GLUCOSIDE 3-DEHYDROGENASE"/>
    <property type="match status" value="1"/>
</dbReference>
<dbReference type="SUPFAM" id="SSF51735">
    <property type="entry name" value="NAD(P)-binding Rossmann-fold domains"/>
    <property type="match status" value="1"/>
</dbReference>
<feature type="domain" description="GFO/IDH/MocA-like oxidoreductase" evidence="2">
    <location>
        <begin position="134"/>
        <end position="268"/>
    </location>
</feature>
<proteinExistence type="predicted"/>
<organism evidence="3 4">
    <name type="scientific">Lederbergia galactosidilytica</name>
    <dbReference type="NCBI Taxonomy" id="217031"/>
    <lineage>
        <taxon>Bacteria</taxon>
        <taxon>Bacillati</taxon>
        <taxon>Bacillota</taxon>
        <taxon>Bacilli</taxon>
        <taxon>Bacillales</taxon>
        <taxon>Bacillaceae</taxon>
        <taxon>Lederbergia</taxon>
    </lineage>
</organism>
<comment type="caution">
    <text evidence="3">The sequence shown here is derived from an EMBL/GenBank/DDBJ whole genome shotgun (WGS) entry which is preliminary data.</text>
</comment>
<dbReference type="InterPro" id="IPR055170">
    <property type="entry name" value="GFO_IDH_MocA-like_dom"/>
</dbReference>
<evidence type="ECO:0000313" key="4">
    <source>
        <dbReference type="Proteomes" id="UP000077881"/>
    </source>
</evidence>
<dbReference type="PATRIC" id="fig|217031.6.peg.3353"/>